<dbReference type="Gene3D" id="3.50.50.60">
    <property type="entry name" value="FAD/NAD(P)-binding domain"/>
    <property type="match status" value="1"/>
</dbReference>
<dbReference type="AlphaFoldDB" id="A0A8H4W0Y8"/>
<evidence type="ECO:0008006" key="3">
    <source>
        <dbReference type="Google" id="ProtNLM"/>
    </source>
</evidence>
<evidence type="ECO:0000313" key="1">
    <source>
        <dbReference type="EMBL" id="KAF4630088.1"/>
    </source>
</evidence>
<sequence>MISSSLSFASGVGNILTTPAFYIFQNFGVPQLNALLNNGYATTTNHDNSELYDSAVDLLGSAVLYNSTALSIKRSTSNSSPNQILVSTPTGPQLILANKLLIAIPPTLANLPPLDMTPNEASLFSQWQWSTYYAGVVRGGLPDGTSGRIYKKRRYRVREPSIIIFKDKDPLVDPLIVRPLGFLSRLCLAPLYTLGPLTARYTAYSTLYFESIDGLFTPYYKRGDVILPLIYEPP</sequence>
<organism evidence="1 2">
    <name type="scientific">Cudoniella acicularis</name>
    <dbReference type="NCBI Taxonomy" id="354080"/>
    <lineage>
        <taxon>Eukaryota</taxon>
        <taxon>Fungi</taxon>
        <taxon>Dikarya</taxon>
        <taxon>Ascomycota</taxon>
        <taxon>Pezizomycotina</taxon>
        <taxon>Leotiomycetes</taxon>
        <taxon>Helotiales</taxon>
        <taxon>Tricladiaceae</taxon>
        <taxon>Cudoniella</taxon>
    </lineage>
</organism>
<gene>
    <name evidence="1" type="ORF">G7Y89_g8053</name>
</gene>
<evidence type="ECO:0000313" key="2">
    <source>
        <dbReference type="Proteomes" id="UP000566819"/>
    </source>
</evidence>
<dbReference type="Proteomes" id="UP000566819">
    <property type="component" value="Unassembled WGS sequence"/>
</dbReference>
<proteinExistence type="predicted"/>
<dbReference type="InterPro" id="IPR036188">
    <property type="entry name" value="FAD/NAD-bd_sf"/>
</dbReference>
<comment type="caution">
    <text evidence="1">The sequence shown here is derived from an EMBL/GenBank/DDBJ whole genome shotgun (WGS) entry which is preliminary data.</text>
</comment>
<protein>
    <recommendedName>
        <fullName evidence="3">Amine oxidase domain-containing protein</fullName>
    </recommendedName>
</protein>
<dbReference type="Gene3D" id="3.30.70.1990">
    <property type="match status" value="1"/>
</dbReference>
<dbReference type="Gene3D" id="1.10.405.20">
    <property type="match status" value="1"/>
</dbReference>
<dbReference type="OrthoDB" id="5366038at2759"/>
<reference evidence="1 2" key="1">
    <citation type="submission" date="2020-03" db="EMBL/GenBank/DDBJ databases">
        <title>Draft Genome Sequence of Cudoniella acicularis.</title>
        <authorList>
            <person name="Buettner E."/>
            <person name="Kellner H."/>
        </authorList>
    </citation>
    <scope>NUCLEOTIDE SEQUENCE [LARGE SCALE GENOMIC DNA]</scope>
    <source>
        <strain evidence="1 2">DSM 108380</strain>
    </source>
</reference>
<dbReference type="EMBL" id="JAAMPI010000591">
    <property type="protein sequence ID" value="KAF4630088.1"/>
    <property type="molecule type" value="Genomic_DNA"/>
</dbReference>
<name>A0A8H4W0Y8_9HELO</name>
<accession>A0A8H4W0Y8</accession>
<keyword evidence="2" id="KW-1185">Reference proteome</keyword>